<evidence type="ECO:0000256" key="1">
    <source>
        <dbReference type="SAM" id="MobiDB-lite"/>
    </source>
</evidence>
<gene>
    <name evidence="3" type="ORF">FHU36_006232</name>
</gene>
<comment type="caution">
    <text evidence="3">The sequence shown here is derived from an EMBL/GenBank/DDBJ whole genome shotgun (WGS) entry which is preliminary data.</text>
</comment>
<evidence type="ECO:0000259" key="2">
    <source>
        <dbReference type="Pfam" id="PF13191"/>
    </source>
</evidence>
<organism evidence="3 4">
    <name type="scientific">Nonomuraea muscovyensis</name>
    <dbReference type="NCBI Taxonomy" id="1124761"/>
    <lineage>
        <taxon>Bacteria</taxon>
        <taxon>Bacillati</taxon>
        <taxon>Actinomycetota</taxon>
        <taxon>Actinomycetes</taxon>
        <taxon>Streptosporangiales</taxon>
        <taxon>Streptosporangiaceae</taxon>
        <taxon>Nonomuraea</taxon>
    </lineage>
</organism>
<keyword evidence="4" id="KW-1185">Reference proteome</keyword>
<protein>
    <submittedName>
        <fullName evidence="3">Chromosomal replication initiation ATPase DnaA</fullName>
    </submittedName>
</protein>
<dbReference type="Proteomes" id="UP000583800">
    <property type="component" value="Unassembled WGS sequence"/>
</dbReference>
<dbReference type="InterPro" id="IPR027417">
    <property type="entry name" value="P-loop_NTPase"/>
</dbReference>
<dbReference type="RefSeq" id="WP_185087222.1">
    <property type="nucleotide sequence ID" value="NZ_JACHJB010000002.1"/>
</dbReference>
<name>A0A7X0C7G7_9ACTN</name>
<dbReference type="AlphaFoldDB" id="A0A7X0C7G7"/>
<feature type="region of interest" description="Disordered" evidence="1">
    <location>
        <begin position="1"/>
        <end position="33"/>
    </location>
</feature>
<evidence type="ECO:0000313" key="4">
    <source>
        <dbReference type="Proteomes" id="UP000583800"/>
    </source>
</evidence>
<dbReference type="InterPro" id="IPR041664">
    <property type="entry name" value="AAA_16"/>
</dbReference>
<dbReference type="EMBL" id="JACHJB010000002">
    <property type="protein sequence ID" value="MBB6349687.1"/>
    <property type="molecule type" value="Genomic_DNA"/>
</dbReference>
<proteinExistence type="predicted"/>
<feature type="domain" description="Orc1-like AAA ATPase" evidence="2">
    <location>
        <begin position="8"/>
        <end position="65"/>
    </location>
</feature>
<accession>A0A7X0C7G7</accession>
<evidence type="ECO:0000313" key="3">
    <source>
        <dbReference type="EMBL" id="MBB6349687.1"/>
    </source>
</evidence>
<sequence>MGASEPHGRKREADAIAELPAGPRAGTSSSLVLRGEPGIGKTALLDHAAAAAGDMRLVRGPGAEIPDTTCQ</sequence>
<dbReference type="Pfam" id="PF13191">
    <property type="entry name" value="AAA_16"/>
    <property type="match status" value="1"/>
</dbReference>
<reference evidence="3 4" key="1">
    <citation type="submission" date="2020-08" db="EMBL/GenBank/DDBJ databases">
        <title>Sequencing the genomes of 1000 actinobacteria strains.</title>
        <authorList>
            <person name="Klenk H.-P."/>
        </authorList>
    </citation>
    <scope>NUCLEOTIDE SEQUENCE [LARGE SCALE GENOMIC DNA]</scope>
    <source>
        <strain evidence="3 4">DSM 45913</strain>
    </source>
</reference>
<dbReference type="SUPFAM" id="SSF52540">
    <property type="entry name" value="P-loop containing nucleoside triphosphate hydrolases"/>
    <property type="match status" value="1"/>
</dbReference>